<gene>
    <name evidence="2" type="ORF">BOTBODRAFT_599923</name>
</gene>
<sequence>MVPSIPSLSELDHVARNEIFIKSRCLHGICLRGIGPTVSDLKVAQLKNDYMPALFYEPEQSSSQVETFSTISPSDFAFLEKGWSAEAVSMRRACVPAILGDHVPPLPDPAKTSYTLGRFQVPCVAISINPRYLSPTQAFVGDVTSALDSPDRTSRLRNLQRVLSEYGHVLANHMLIGVSLITNRKKPFTTNEGQLKEEETLKSQLLQMIYSAARESSNIYDQWLHLYTRV</sequence>
<protein>
    <recommendedName>
        <fullName evidence="1">MACPF-like domain-containing protein</fullName>
    </recommendedName>
</protein>
<dbReference type="InterPro" id="IPR054586">
    <property type="entry name" value="MACPF_1_fungal"/>
</dbReference>
<dbReference type="InParanoid" id="A0A067MR54"/>
<organism evidence="2 3">
    <name type="scientific">Botryobasidium botryosum (strain FD-172 SS1)</name>
    <dbReference type="NCBI Taxonomy" id="930990"/>
    <lineage>
        <taxon>Eukaryota</taxon>
        <taxon>Fungi</taxon>
        <taxon>Dikarya</taxon>
        <taxon>Basidiomycota</taxon>
        <taxon>Agaricomycotina</taxon>
        <taxon>Agaricomycetes</taxon>
        <taxon>Cantharellales</taxon>
        <taxon>Botryobasidiaceae</taxon>
        <taxon>Botryobasidium</taxon>
    </lineage>
</organism>
<evidence type="ECO:0000313" key="3">
    <source>
        <dbReference type="Proteomes" id="UP000027195"/>
    </source>
</evidence>
<keyword evidence="3" id="KW-1185">Reference proteome</keyword>
<dbReference type="Pfam" id="PF22693">
    <property type="entry name" value="MACPF_1"/>
    <property type="match status" value="1"/>
</dbReference>
<dbReference type="AlphaFoldDB" id="A0A067MR54"/>
<dbReference type="EMBL" id="KL198024">
    <property type="protein sequence ID" value="KDQ17190.1"/>
    <property type="molecule type" value="Genomic_DNA"/>
</dbReference>
<reference evidence="3" key="1">
    <citation type="journal article" date="2014" name="Proc. Natl. Acad. Sci. U.S.A.">
        <title>Extensive sampling of basidiomycete genomes demonstrates inadequacy of the white-rot/brown-rot paradigm for wood decay fungi.</title>
        <authorList>
            <person name="Riley R."/>
            <person name="Salamov A.A."/>
            <person name="Brown D.W."/>
            <person name="Nagy L.G."/>
            <person name="Floudas D."/>
            <person name="Held B.W."/>
            <person name="Levasseur A."/>
            <person name="Lombard V."/>
            <person name="Morin E."/>
            <person name="Otillar R."/>
            <person name="Lindquist E.A."/>
            <person name="Sun H."/>
            <person name="LaButti K.M."/>
            <person name="Schmutz J."/>
            <person name="Jabbour D."/>
            <person name="Luo H."/>
            <person name="Baker S.E."/>
            <person name="Pisabarro A.G."/>
            <person name="Walton J.D."/>
            <person name="Blanchette R.A."/>
            <person name="Henrissat B."/>
            <person name="Martin F."/>
            <person name="Cullen D."/>
            <person name="Hibbett D.S."/>
            <person name="Grigoriev I.V."/>
        </authorList>
    </citation>
    <scope>NUCLEOTIDE SEQUENCE [LARGE SCALE GENOMIC DNA]</scope>
    <source>
        <strain evidence="3">FD-172 SS1</strain>
    </source>
</reference>
<proteinExistence type="predicted"/>
<dbReference type="HOGENOM" id="CLU_1204608_0_0_1"/>
<evidence type="ECO:0000259" key="1">
    <source>
        <dbReference type="Pfam" id="PF22693"/>
    </source>
</evidence>
<name>A0A067MR54_BOTB1</name>
<accession>A0A067MR54</accession>
<dbReference type="Proteomes" id="UP000027195">
    <property type="component" value="Unassembled WGS sequence"/>
</dbReference>
<evidence type="ECO:0000313" key="2">
    <source>
        <dbReference type="EMBL" id="KDQ17190.1"/>
    </source>
</evidence>
<feature type="domain" description="MACPF-like" evidence="1">
    <location>
        <begin position="26"/>
        <end position="206"/>
    </location>
</feature>